<dbReference type="EMBL" id="BARW01004529">
    <property type="protein sequence ID" value="GAI64078.1"/>
    <property type="molecule type" value="Genomic_DNA"/>
</dbReference>
<organism evidence="1">
    <name type="scientific">marine sediment metagenome</name>
    <dbReference type="NCBI Taxonomy" id="412755"/>
    <lineage>
        <taxon>unclassified sequences</taxon>
        <taxon>metagenomes</taxon>
        <taxon>ecological metagenomes</taxon>
    </lineage>
</organism>
<feature type="non-terminal residue" evidence="1">
    <location>
        <position position="276"/>
    </location>
</feature>
<proteinExistence type="predicted"/>
<reference evidence="1" key="1">
    <citation type="journal article" date="2014" name="Front. Microbiol.">
        <title>High frequency of phylogenetically diverse reductive dehalogenase-homologous genes in deep subseafloor sedimentary metagenomes.</title>
        <authorList>
            <person name="Kawai M."/>
            <person name="Futagami T."/>
            <person name="Toyoda A."/>
            <person name="Takaki Y."/>
            <person name="Nishi S."/>
            <person name="Hori S."/>
            <person name="Arai W."/>
            <person name="Tsubouchi T."/>
            <person name="Morono Y."/>
            <person name="Uchiyama I."/>
            <person name="Ito T."/>
            <person name="Fujiyama A."/>
            <person name="Inagaki F."/>
            <person name="Takami H."/>
        </authorList>
    </citation>
    <scope>NUCLEOTIDE SEQUENCE</scope>
    <source>
        <strain evidence="1">Expedition CK06-06</strain>
    </source>
</reference>
<evidence type="ECO:0000313" key="1">
    <source>
        <dbReference type="EMBL" id="GAI64078.1"/>
    </source>
</evidence>
<gene>
    <name evidence="1" type="ORF">S12H4_10545</name>
</gene>
<accession>X1Q789</accession>
<name>X1Q789_9ZZZZ</name>
<sequence>VKRLPADYPCHGCLNVKRCDRTTVYAGEDGKLHCEQRVTKETAEELRQKATVEIPEELQHLIEEKAGTRAQVLDLNEIYLSRWQTELKGGYAQLSNILNQIVDPDECLERCTQGFHYAFDSQRGSGQVLYVCTNPKCLTRKKSAFTRAKHAGGQAKKRLEAVAIRKAVQKTTGIDRARIKLIILAQIEGYHTEKHYYRIESPEQWLWEKVSPQTQSIDRNQGKLFQAIDALGDEELAQLIVEFMLEALTYQGELENYQIKTTLPLNWMGIGVNVEK</sequence>
<protein>
    <submittedName>
        <fullName evidence="1">Uncharacterized protein</fullName>
    </submittedName>
</protein>
<feature type="non-terminal residue" evidence="1">
    <location>
        <position position="1"/>
    </location>
</feature>
<comment type="caution">
    <text evidence="1">The sequence shown here is derived from an EMBL/GenBank/DDBJ whole genome shotgun (WGS) entry which is preliminary data.</text>
</comment>
<dbReference type="AlphaFoldDB" id="X1Q789"/>